<evidence type="ECO:0000256" key="1">
    <source>
        <dbReference type="SAM" id="MobiDB-lite"/>
    </source>
</evidence>
<protein>
    <submittedName>
        <fullName evidence="2">Uncharacterized protein</fullName>
    </submittedName>
</protein>
<dbReference type="Proteomes" id="UP000761534">
    <property type="component" value="Unassembled WGS sequence"/>
</dbReference>
<evidence type="ECO:0000313" key="3">
    <source>
        <dbReference type="Proteomes" id="UP000761534"/>
    </source>
</evidence>
<accession>A0A642V6Q2</accession>
<dbReference type="AlphaFoldDB" id="A0A642V6Q2"/>
<gene>
    <name evidence="2" type="ORF">TRICI_002480</name>
</gene>
<keyword evidence="3" id="KW-1185">Reference proteome</keyword>
<reference evidence="2" key="1">
    <citation type="journal article" date="2019" name="G3 (Bethesda)">
        <title>Genome Assemblies of Two Rare Opportunistic Yeast Pathogens: Diutina rugosa (syn. Candida rugosa) and Trichomonascus ciferrii (syn. Candida ciferrii).</title>
        <authorList>
            <person name="Mixao V."/>
            <person name="Saus E."/>
            <person name="Hansen A.P."/>
            <person name="Lass-Florl C."/>
            <person name="Gabaldon T."/>
        </authorList>
    </citation>
    <scope>NUCLEOTIDE SEQUENCE</scope>
    <source>
        <strain evidence="2">CBS 4856</strain>
    </source>
</reference>
<dbReference type="EMBL" id="SWFS01000169">
    <property type="protein sequence ID" value="KAA8915367.1"/>
    <property type="molecule type" value="Genomic_DNA"/>
</dbReference>
<comment type="caution">
    <text evidence="2">The sequence shown here is derived from an EMBL/GenBank/DDBJ whole genome shotgun (WGS) entry which is preliminary data.</text>
</comment>
<evidence type="ECO:0000313" key="2">
    <source>
        <dbReference type="EMBL" id="KAA8915367.1"/>
    </source>
</evidence>
<proteinExistence type="predicted"/>
<name>A0A642V6Q2_9ASCO</name>
<sequence>MSLINAYYYAERARNKLRKEAASPDADLRRVACLGNLFDALSSSIDQYEREKKNTRQESWFNEMISDVELDQDDATAANGSIVDVNRLDGGRQPPEFVWIKKPSYPPPPYSPPATNASAGPGAAAPGSSPLPQIGVL</sequence>
<feature type="compositionally biased region" description="Low complexity" evidence="1">
    <location>
        <begin position="113"/>
        <end position="137"/>
    </location>
</feature>
<feature type="region of interest" description="Disordered" evidence="1">
    <location>
        <begin position="85"/>
        <end position="137"/>
    </location>
</feature>
<dbReference type="VEuPathDB" id="FungiDB:TRICI_002480"/>
<organism evidence="2 3">
    <name type="scientific">Trichomonascus ciferrii</name>
    <dbReference type="NCBI Taxonomy" id="44093"/>
    <lineage>
        <taxon>Eukaryota</taxon>
        <taxon>Fungi</taxon>
        <taxon>Dikarya</taxon>
        <taxon>Ascomycota</taxon>
        <taxon>Saccharomycotina</taxon>
        <taxon>Dipodascomycetes</taxon>
        <taxon>Dipodascales</taxon>
        <taxon>Trichomonascaceae</taxon>
        <taxon>Trichomonascus</taxon>
        <taxon>Trichomonascus ciferrii complex</taxon>
    </lineage>
</organism>